<evidence type="ECO:0000313" key="3">
    <source>
        <dbReference type="Proteomes" id="UP000306585"/>
    </source>
</evidence>
<evidence type="ECO:0000313" key="2">
    <source>
        <dbReference type="EMBL" id="TLS66494.1"/>
    </source>
</evidence>
<dbReference type="Pfam" id="PF02661">
    <property type="entry name" value="Fic"/>
    <property type="match status" value="1"/>
</dbReference>
<dbReference type="InterPro" id="IPR003812">
    <property type="entry name" value="Fido"/>
</dbReference>
<dbReference type="SUPFAM" id="SSF140931">
    <property type="entry name" value="Fic-like"/>
    <property type="match status" value="1"/>
</dbReference>
<proteinExistence type="predicted"/>
<accession>A0A5R9GTA5</accession>
<gene>
    <name evidence="2" type="ORF">FEF65_10015</name>
</gene>
<dbReference type="InterPro" id="IPR053737">
    <property type="entry name" value="Type_II_TA_Toxin"/>
</dbReference>
<feature type="domain" description="Fido" evidence="1">
    <location>
        <begin position="30"/>
        <end position="157"/>
    </location>
</feature>
<dbReference type="EMBL" id="VBRY01000009">
    <property type="protein sequence ID" value="TLS66494.1"/>
    <property type="molecule type" value="Genomic_DNA"/>
</dbReference>
<dbReference type="InterPro" id="IPR036597">
    <property type="entry name" value="Fido-like_dom_sf"/>
</dbReference>
<keyword evidence="3" id="KW-1185">Reference proteome</keyword>
<protein>
    <recommendedName>
        <fullName evidence="1">Fido domain-containing protein</fullName>
    </recommendedName>
</protein>
<dbReference type="RefSeq" id="WP_138239675.1">
    <property type="nucleotide sequence ID" value="NZ_VBRY01000009.1"/>
</dbReference>
<sequence>MESIDPVLFKQFERERASLPEDSLFLGESINITDVLKAYYLIVDYFLATGEGEAVLAGLKDGGLLCSALGRQNVSFGGKKKWKDSLDIGASLFYGMVKNHAFHDGNKRVSLLILLYHLWKAGRIPTCKKKELEQLTVRVAANELASYGRQYLVFSRTEDPEVKFISDFVKRNTRRIDKNYYPLTYREFNARLSTYDCKLDDPSGGFISVYKQVVKTRFLRPSITEWKKVYHIGFSGWTKQIRLKAVKETLKSLELTADKGIDSTVFFKGGEPLSYLIEEFEQPLMRLKDK</sequence>
<organism evidence="2 3">
    <name type="scientific">Mariprofundus erugo</name>
    <dbReference type="NCBI Taxonomy" id="2528639"/>
    <lineage>
        <taxon>Bacteria</taxon>
        <taxon>Pseudomonadati</taxon>
        <taxon>Pseudomonadota</taxon>
        <taxon>Candidatius Mariprofundia</taxon>
        <taxon>Mariprofundales</taxon>
        <taxon>Mariprofundaceae</taxon>
        <taxon>Mariprofundus</taxon>
    </lineage>
</organism>
<dbReference type="Gene3D" id="1.20.120.1870">
    <property type="entry name" value="Fic/DOC protein, Fido domain"/>
    <property type="match status" value="1"/>
</dbReference>
<name>A0A5R9GTA5_9PROT</name>
<dbReference type="Proteomes" id="UP000306585">
    <property type="component" value="Unassembled WGS sequence"/>
</dbReference>
<evidence type="ECO:0000259" key="1">
    <source>
        <dbReference type="PROSITE" id="PS51459"/>
    </source>
</evidence>
<comment type="caution">
    <text evidence="2">The sequence shown here is derived from an EMBL/GenBank/DDBJ whole genome shotgun (WGS) entry which is preliminary data.</text>
</comment>
<reference evidence="2 3" key="1">
    <citation type="journal article" date="2019" name="Appl. Environ. Microbiol.">
        <title>Environmental Evidence and Genomic Insight of Iron-oxidizing Bacteria Preference Towards More Corrosion Resistant Stainless Steel at Higher Salinities.</title>
        <authorList>
            <person name="Garrison C.E."/>
            <person name="Price K.A."/>
            <person name="Field E.K."/>
        </authorList>
    </citation>
    <scope>NUCLEOTIDE SEQUENCE [LARGE SCALE GENOMIC DNA]</scope>
    <source>
        <strain evidence="2 3">P3</strain>
    </source>
</reference>
<dbReference type="PROSITE" id="PS51459">
    <property type="entry name" value="FIDO"/>
    <property type="match status" value="1"/>
</dbReference>
<dbReference type="AlphaFoldDB" id="A0A5R9GTA5"/>